<sequence>MTPDEKKEGKEEIEIGVERGSQSREELSELKELVDALRDSILELKATLYEMTSPLAGLRKYAKEEESEEVLPPVSALPAITSEREIKAAETLEGIGKPVKETVQPKAAFEGGKEERPEEGVTQIASVQETRGLRRQAIDIYGRYSRSEAMAVFRKAIKLLRLLYELSNSMPPIQIENYTKLLRTLGLLDDRISETISVLKDIVEVGRENGIDPEDQVIAIYSIAKVLGITDQELEEEIAFSLVERISRRNPRSSNRGQ</sequence>
<protein>
    <submittedName>
        <fullName evidence="2">Uncharacterized protein</fullName>
    </submittedName>
</protein>
<dbReference type="EMBL" id="DRZC01000080">
    <property type="protein sequence ID" value="HHQ81018.1"/>
    <property type="molecule type" value="Genomic_DNA"/>
</dbReference>
<name>A0A7J3ZLU9_9CREN</name>
<proteinExistence type="predicted"/>
<dbReference type="AlphaFoldDB" id="A0A7J3ZLU9"/>
<evidence type="ECO:0000313" key="2">
    <source>
        <dbReference type="EMBL" id="HHQ81018.1"/>
    </source>
</evidence>
<gene>
    <name evidence="2" type="ORF">ENM78_06185</name>
</gene>
<accession>A0A7J3ZLU9</accession>
<reference evidence="2" key="1">
    <citation type="journal article" date="2020" name="mSystems">
        <title>Genome- and Community-Level Interaction Insights into Carbon Utilization and Element Cycling Functions of Hydrothermarchaeota in Hydrothermal Sediment.</title>
        <authorList>
            <person name="Zhou Z."/>
            <person name="Liu Y."/>
            <person name="Xu W."/>
            <person name="Pan J."/>
            <person name="Luo Z.H."/>
            <person name="Li M."/>
        </authorList>
    </citation>
    <scope>NUCLEOTIDE SEQUENCE [LARGE SCALE GENOMIC DNA]</scope>
    <source>
        <strain evidence="2">SpSt-1116</strain>
    </source>
</reference>
<evidence type="ECO:0000256" key="1">
    <source>
        <dbReference type="SAM" id="MobiDB-lite"/>
    </source>
</evidence>
<comment type="caution">
    <text evidence="2">The sequence shown here is derived from an EMBL/GenBank/DDBJ whole genome shotgun (WGS) entry which is preliminary data.</text>
</comment>
<organism evidence="2">
    <name type="scientific">Fervidicoccus fontis</name>
    <dbReference type="NCBI Taxonomy" id="683846"/>
    <lineage>
        <taxon>Archaea</taxon>
        <taxon>Thermoproteota</taxon>
        <taxon>Thermoprotei</taxon>
        <taxon>Fervidicoccales</taxon>
        <taxon>Fervidicoccaceae</taxon>
        <taxon>Fervidicoccus</taxon>
    </lineage>
</organism>
<feature type="region of interest" description="Disordered" evidence="1">
    <location>
        <begin position="1"/>
        <end position="22"/>
    </location>
</feature>